<dbReference type="AlphaFoldDB" id="A0AAV1JX67"/>
<evidence type="ECO:0000259" key="1">
    <source>
        <dbReference type="Pfam" id="PF07727"/>
    </source>
</evidence>
<dbReference type="EMBL" id="CAVLEF010000225">
    <property type="protein sequence ID" value="CAK1553425.1"/>
    <property type="molecule type" value="Genomic_DNA"/>
</dbReference>
<proteinExistence type="predicted"/>
<protein>
    <recommendedName>
        <fullName evidence="1">Reverse transcriptase Ty1/copia-type domain-containing protein</fullName>
    </recommendedName>
</protein>
<feature type="domain" description="Reverse transcriptase Ty1/copia-type" evidence="1">
    <location>
        <begin position="94"/>
        <end position="147"/>
    </location>
</feature>
<organism evidence="2 3">
    <name type="scientific">Leptosia nina</name>
    <dbReference type="NCBI Taxonomy" id="320188"/>
    <lineage>
        <taxon>Eukaryota</taxon>
        <taxon>Metazoa</taxon>
        <taxon>Ecdysozoa</taxon>
        <taxon>Arthropoda</taxon>
        <taxon>Hexapoda</taxon>
        <taxon>Insecta</taxon>
        <taxon>Pterygota</taxon>
        <taxon>Neoptera</taxon>
        <taxon>Endopterygota</taxon>
        <taxon>Lepidoptera</taxon>
        <taxon>Glossata</taxon>
        <taxon>Ditrysia</taxon>
        <taxon>Papilionoidea</taxon>
        <taxon>Pieridae</taxon>
        <taxon>Pierinae</taxon>
        <taxon>Leptosia</taxon>
    </lineage>
</organism>
<dbReference type="InterPro" id="IPR013103">
    <property type="entry name" value="RVT_2"/>
</dbReference>
<sequence>MTTNSPVEILSNENLDEREEFFDSENVESVNEEILENVEFGRPQRNRKPPDRYKDFIMEDGEFSLLTFEEAIDSKEKENWWKAIKEEMNSLKENNTWSFVDEKEAEGRRLVTSKWIFTVKGDGRYKARLVARGFQQKYKIDYDETYSLL</sequence>
<comment type="caution">
    <text evidence="2">The sequence shown here is derived from an EMBL/GenBank/DDBJ whole genome shotgun (WGS) entry which is preliminary data.</text>
</comment>
<evidence type="ECO:0000313" key="3">
    <source>
        <dbReference type="Proteomes" id="UP001497472"/>
    </source>
</evidence>
<dbReference type="Pfam" id="PF07727">
    <property type="entry name" value="RVT_2"/>
    <property type="match status" value="1"/>
</dbReference>
<evidence type="ECO:0000313" key="2">
    <source>
        <dbReference type="EMBL" id="CAK1553425.1"/>
    </source>
</evidence>
<name>A0AAV1JX67_9NEOP</name>
<accession>A0AAV1JX67</accession>
<dbReference type="Proteomes" id="UP001497472">
    <property type="component" value="Unassembled WGS sequence"/>
</dbReference>
<keyword evidence="3" id="KW-1185">Reference proteome</keyword>
<gene>
    <name evidence="2" type="ORF">LNINA_LOCUS12429</name>
</gene>
<reference evidence="2 3" key="1">
    <citation type="submission" date="2023-11" db="EMBL/GenBank/DDBJ databases">
        <authorList>
            <person name="Okamura Y."/>
        </authorList>
    </citation>
    <scope>NUCLEOTIDE SEQUENCE [LARGE SCALE GENOMIC DNA]</scope>
</reference>